<name>A0A0B7B2Z1_9EUPU</name>
<protein>
    <submittedName>
        <fullName evidence="2">Uncharacterized protein</fullName>
    </submittedName>
</protein>
<dbReference type="AlphaFoldDB" id="A0A0B7B2Z1"/>
<proteinExistence type="predicted"/>
<feature type="compositionally biased region" description="Low complexity" evidence="1">
    <location>
        <begin position="51"/>
        <end position="64"/>
    </location>
</feature>
<feature type="non-terminal residue" evidence="2">
    <location>
        <position position="1"/>
    </location>
</feature>
<dbReference type="EMBL" id="HACG01040859">
    <property type="protein sequence ID" value="CEK87724.1"/>
    <property type="molecule type" value="Transcribed_RNA"/>
</dbReference>
<organism evidence="2">
    <name type="scientific">Arion vulgaris</name>
    <dbReference type="NCBI Taxonomy" id="1028688"/>
    <lineage>
        <taxon>Eukaryota</taxon>
        <taxon>Metazoa</taxon>
        <taxon>Spiralia</taxon>
        <taxon>Lophotrochozoa</taxon>
        <taxon>Mollusca</taxon>
        <taxon>Gastropoda</taxon>
        <taxon>Heterobranchia</taxon>
        <taxon>Euthyneura</taxon>
        <taxon>Panpulmonata</taxon>
        <taxon>Eupulmonata</taxon>
        <taxon>Stylommatophora</taxon>
        <taxon>Helicina</taxon>
        <taxon>Arionoidea</taxon>
        <taxon>Arionidae</taxon>
        <taxon>Arion</taxon>
    </lineage>
</organism>
<feature type="compositionally biased region" description="Basic and acidic residues" evidence="1">
    <location>
        <begin position="20"/>
        <end position="35"/>
    </location>
</feature>
<gene>
    <name evidence="2" type="primary">ORF161076</name>
</gene>
<reference evidence="2" key="1">
    <citation type="submission" date="2014-12" db="EMBL/GenBank/DDBJ databases">
        <title>Insight into the proteome of Arion vulgaris.</title>
        <authorList>
            <person name="Aradska J."/>
            <person name="Bulat T."/>
            <person name="Smidak R."/>
            <person name="Sarate P."/>
            <person name="Gangsoo J."/>
            <person name="Sialana F."/>
            <person name="Bilban M."/>
            <person name="Lubec G."/>
        </authorList>
    </citation>
    <scope>NUCLEOTIDE SEQUENCE</scope>
    <source>
        <tissue evidence="2">Skin</tissue>
    </source>
</reference>
<feature type="region of interest" description="Disordered" evidence="1">
    <location>
        <begin position="140"/>
        <end position="173"/>
    </location>
</feature>
<feature type="compositionally biased region" description="Pro residues" evidence="1">
    <location>
        <begin position="162"/>
        <end position="173"/>
    </location>
</feature>
<feature type="region of interest" description="Disordered" evidence="1">
    <location>
        <begin position="20"/>
        <end position="92"/>
    </location>
</feature>
<feature type="compositionally biased region" description="Basic and acidic residues" evidence="1">
    <location>
        <begin position="78"/>
        <end position="92"/>
    </location>
</feature>
<feature type="compositionally biased region" description="Polar residues" evidence="1">
    <location>
        <begin position="144"/>
        <end position="161"/>
    </location>
</feature>
<evidence type="ECO:0000256" key="1">
    <source>
        <dbReference type="SAM" id="MobiDB-lite"/>
    </source>
</evidence>
<evidence type="ECO:0000313" key="2">
    <source>
        <dbReference type="EMBL" id="CEK87724.1"/>
    </source>
</evidence>
<sequence>QSHLLRDIYTFQQRNIQAEVTREEQERAALEEKVESLPAVSPEEKQDEQTTEVIVTSSSTQSITLFENEKEEEELNEDAEHEKDKKDAENAKAKNILRENLITESELDEVDTSLHKEDLKNRHRPSVLFPYLELPPQASLDSPLPTSNVSPLMSALSQSLSLPPPPPPPPPPPRCDLFRLVTSARPTLMRARSTRHDFKFLAISKSVLEICC</sequence>
<accession>A0A0B7B2Z1</accession>